<dbReference type="VEuPathDB" id="CryptoDB:Vbra_23124"/>
<gene>
    <name evidence="7" type="ORF">Vbra_23124</name>
</gene>
<feature type="region of interest" description="Disordered" evidence="5">
    <location>
        <begin position="72"/>
        <end position="135"/>
    </location>
</feature>
<feature type="compositionally biased region" description="Low complexity" evidence="5">
    <location>
        <begin position="208"/>
        <end position="217"/>
    </location>
</feature>
<dbReference type="InterPro" id="IPR035965">
    <property type="entry name" value="PAS-like_dom_sf"/>
</dbReference>
<dbReference type="Gene3D" id="3.30.450.20">
    <property type="entry name" value="PAS domain"/>
    <property type="match status" value="1"/>
</dbReference>
<reference evidence="7 8" key="1">
    <citation type="submission" date="2014-11" db="EMBL/GenBank/DDBJ databases">
        <authorList>
            <person name="Zhu J."/>
            <person name="Qi W."/>
            <person name="Song R."/>
        </authorList>
    </citation>
    <scope>NUCLEOTIDE SEQUENCE [LARGE SCALE GENOMIC DNA]</scope>
</reference>
<dbReference type="InParanoid" id="A0A0G4GWZ3"/>
<evidence type="ECO:0000256" key="4">
    <source>
        <dbReference type="SAM" id="Coils"/>
    </source>
</evidence>
<feature type="coiled-coil region" evidence="4">
    <location>
        <begin position="368"/>
        <end position="395"/>
    </location>
</feature>
<evidence type="ECO:0000256" key="3">
    <source>
        <dbReference type="ARBA" id="ARBA00022991"/>
    </source>
</evidence>
<dbReference type="PANTHER" id="PTHR47429:SF2">
    <property type="entry name" value="PROTEIN TWIN LOV 1"/>
    <property type="match status" value="1"/>
</dbReference>
<sequence length="563" mass="62014">MKCRDSDLSPDITSAWMLLFDDRQRHISGSHPQETATGFWGSGYRLARRRQEVLTNLVTLVKLWTSMSAPAAAVDHSHPGEQKRAAEAPPSESPRPRCQPDTEAAYTMGGRRTFSDGGEPFGTNPHLYDGRGGGRASGFDSMNPYLMPFMPASPPTYHYGPSFPQQQRGGFVDSTFVSNRPPPGSWMAPQPSAAPSGPTSRSWQPDTSASSSEAASSDPSRGARGAQEALALIQLMQNVRAQASLAQQQQQQQQQGESVGREARMSPSPSSRLAESMRCDDDGRNKRERSPCEVAKGAGDDEAARAGGERGDEWVDCGHGSAASDDGKHEEVTRNSKKVRLDPTVFTPSMLSEFLEPPHDNQTFSNDLLSLTEENELLKTQITKLESLVSELQMKISMTRCSADAELLSKIDMDSVTFSTTLADPSQNDCPIVSVSQGFCDLTGYSPWEVCGINCRFMQCEETDREEVAKIARWIQNLTSATSVQMCDDLVVKILNVKKNGDQFWNLLHLSPMFIAKKLYIIGVQSDVTGRNVDPNICDHRDLVKRVVTRFFEARDPHAQLFI</sequence>
<dbReference type="SMART" id="SM00086">
    <property type="entry name" value="PAC"/>
    <property type="match status" value="1"/>
</dbReference>
<name>A0A0G4GWZ3_VITBC</name>
<keyword evidence="8" id="KW-1185">Reference proteome</keyword>
<feature type="compositionally biased region" description="Basic and acidic residues" evidence="5">
    <location>
        <begin position="298"/>
        <end position="313"/>
    </location>
</feature>
<dbReference type="PANTHER" id="PTHR47429">
    <property type="entry name" value="PROTEIN TWIN LOV 1"/>
    <property type="match status" value="1"/>
</dbReference>
<keyword evidence="1" id="KW-0285">Flavoprotein</keyword>
<feature type="compositionally biased region" description="Basic and acidic residues" evidence="5">
    <location>
        <begin position="75"/>
        <end position="86"/>
    </location>
</feature>
<dbReference type="InterPro" id="IPR000014">
    <property type="entry name" value="PAS"/>
</dbReference>
<dbReference type="InterPro" id="IPR001610">
    <property type="entry name" value="PAC"/>
</dbReference>
<dbReference type="SUPFAM" id="SSF55785">
    <property type="entry name" value="PYP-like sensor domain (PAS domain)"/>
    <property type="match status" value="1"/>
</dbReference>
<dbReference type="STRING" id="1169540.A0A0G4GWZ3"/>
<evidence type="ECO:0000256" key="2">
    <source>
        <dbReference type="ARBA" id="ARBA00022643"/>
    </source>
</evidence>
<dbReference type="AlphaFoldDB" id="A0A0G4GWZ3"/>
<evidence type="ECO:0000256" key="1">
    <source>
        <dbReference type="ARBA" id="ARBA00022630"/>
    </source>
</evidence>
<proteinExistence type="predicted"/>
<keyword evidence="2" id="KW-0288">FMN</keyword>
<dbReference type="Proteomes" id="UP000041254">
    <property type="component" value="Unassembled WGS sequence"/>
</dbReference>
<feature type="compositionally biased region" description="Polar residues" evidence="5">
    <location>
        <begin position="197"/>
        <end position="207"/>
    </location>
</feature>
<accession>A0A0G4GWZ3</accession>
<feature type="region of interest" description="Disordered" evidence="5">
    <location>
        <begin position="158"/>
        <end position="225"/>
    </location>
</feature>
<dbReference type="GO" id="GO:0005634">
    <property type="term" value="C:nucleus"/>
    <property type="evidence" value="ECO:0007669"/>
    <property type="project" value="TreeGrafter"/>
</dbReference>
<feature type="region of interest" description="Disordered" evidence="5">
    <location>
        <begin position="246"/>
        <end position="313"/>
    </location>
</feature>
<dbReference type="Pfam" id="PF13426">
    <property type="entry name" value="PAS_9"/>
    <property type="match status" value="1"/>
</dbReference>
<dbReference type="CDD" id="cd00130">
    <property type="entry name" value="PAS"/>
    <property type="match status" value="1"/>
</dbReference>
<feature type="compositionally biased region" description="Basic and acidic residues" evidence="5">
    <location>
        <begin position="275"/>
        <end position="291"/>
    </location>
</feature>
<organism evidence="7 8">
    <name type="scientific">Vitrella brassicaformis (strain CCMP3155)</name>
    <dbReference type="NCBI Taxonomy" id="1169540"/>
    <lineage>
        <taxon>Eukaryota</taxon>
        <taxon>Sar</taxon>
        <taxon>Alveolata</taxon>
        <taxon>Colpodellida</taxon>
        <taxon>Vitrellaceae</taxon>
        <taxon>Vitrella</taxon>
    </lineage>
</organism>
<dbReference type="NCBIfam" id="TIGR00229">
    <property type="entry name" value="sensory_box"/>
    <property type="match status" value="1"/>
</dbReference>
<dbReference type="OrthoDB" id="447251at2759"/>
<feature type="domain" description="PAS" evidence="6">
    <location>
        <begin position="428"/>
        <end position="529"/>
    </location>
</feature>
<dbReference type="EMBL" id="CDMY01000853">
    <property type="protein sequence ID" value="CEM35433.1"/>
    <property type="molecule type" value="Genomic_DNA"/>
</dbReference>
<evidence type="ECO:0000313" key="8">
    <source>
        <dbReference type="Proteomes" id="UP000041254"/>
    </source>
</evidence>
<evidence type="ECO:0000259" key="6">
    <source>
        <dbReference type="Pfam" id="PF13426"/>
    </source>
</evidence>
<evidence type="ECO:0000313" key="7">
    <source>
        <dbReference type="EMBL" id="CEM35433.1"/>
    </source>
</evidence>
<keyword evidence="3" id="KW-0157">Chromophore</keyword>
<keyword evidence="4" id="KW-0175">Coiled coil</keyword>
<evidence type="ECO:0000256" key="5">
    <source>
        <dbReference type="SAM" id="MobiDB-lite"/>
    </source>
</evidence>
<protein>
    <recommendedName>
        <fullName evidence="6">PAS domain-containing protein</fullName>
    </recommendedName>
</protein>